<name>A0A5B9MSN2_9CAUD</name>
<keyword evidence="2" id="KW-1185">Reference proteome</keyword>
<protein>
    <recommendedName>
        <fullName evidence="3">Sialate O-acetylesterase domain-containing protein</fullName>
    </recommendedName>
</protein>
<gene>
    <name evidence="1" type="ORF">CHRON_23</name>
</gene>
<sequence length="849" mass="90726">MPKSGGDMALTLLATNNAESTLASAISATDTSLIVSAGTGAEFPDAVAGESYFKLTLTDAATGSQVEIVNVTAKAGDIFTIERAQEGTLARAWAANDMVANMMTADTLNIIAQYAQQAAASAAQAEEYANNASDYAQNKFTFYKTASDPDGTIAGLAATTDGQSFWVAQGPDALSAAWQYQNKAGVAVLQAKQPGTAAITGTIREFPTLAAAQADADAGNIPVGSTAYYRSSDDSAPAVEVINNAGTLQPTGRKMPSQNYINSMIITDDGSPIMTVNDDVGFRLAALGRDLLQNRAIHAEYDDTLEGFIFRDSVGFIIQQIGVPLLSDVDDTQPIVEQEQLVTKALHAEATDDVTGVLFRDSVGFILLSVDGEQQSISDSDSADIAKRNSDNIAAADAMRAEINYSFQRPVFDINIIVTYGQSYSNGTQGVPCLTREIKDSLNLKMLGMSVRPLNVHSGSTFNPVGSAALNNLVAVNQSDDDGHIMTDAEVIAASPWSNNYGESVDIASLQMWRTMQFQQNVISSDSRQYVALNCGVGGQIIENLEKGASTGFYNRIISAVTQVKGIADAAGKTCGVVGLLYLGNEYNYDSTKGGTTDRVAYRNKLRGLIDDFISDTIAITGQESVPLTLLYQTGGSYTRDVTKMSIGEAQLDICAADQNVMMASPNYMVTGKGGHPDANGYRWLASQFGKVLHRVQDRSQQWKPLQPRNITIKGTLIRIDFLVWSPPLKFMSSYAIGTVAQDYSARGFRVTDDLGDVPISSVKIVAATVVDLELSRETSGSVFVWYGSETASGGCGNLFDSDGTISLSNYEYRPDLGERSSANITALVNKPYPLNNPCVAFYRQATSL</sequence>
<evidence type="ECO:0000313" key="1">
    <source>
        <dbReference type="EMBL" id="QEG04421.1"/>
    </source>
</evidence>
<dbReference type="SUPFAM" id="SSF52266">
    <property type="entry name" value="SGNH hydrolase"/>
    <property type="match status" value="1"/>
</dbReference>
<accession>A0A5B9MSN2</accession>
<organism evidence="1 2">
    <name type="scientific">Klebsiella phage vB_Kpn_Chronis</name>
    <dbReference type="NCBI Taxonomy" id="2591378"/>
    <lineage>
        <taxon>Viruses</taxon>
        <taxon>Duplodnaviria</taxon>
        <taxon>Heunggongvirae</taxon>
        <taxon>Uroviricota</taxon>
        <taxon>Caudoviricetes</taxon>
    </lineage>
</organism>
<reference evidence="1 2" key="1">
    <citation type="submission" date="2019-04" db="EMBL/GenBank/DDBJ databases">
        <authorList>
            <person name="Chronis J.D."/>
            <person name="Sharma R."/>
            <person name="Thurgood T.L."/>
            <person name="Hoffmann C."/>
            <person name="Kruger J.L."/>
            <person name="Loertscher E."/>
            <person name="Arens D.K."/>
            <person name="Johnson L."/>
            <person name="Thompson D.W."/>
            <person name="Walker J."/>
            <person name="Casjens S."/>
            <person name="Grose J.H."/>
        </authorList>
    </citation>
    <scope>NUCLEOTIDE SEQUENCE [LARGE SCALE GENOMIC DNA]</scope>
</reference>
<dbReference type="EMBL" id="MN013086">
    <property type="protein sequence ID" value="QEG04421.1"/>
    <property type="molecule type" value="Genomic_DNA"/>
</dbReference>
<proteinExistence type="predicted"/>
<evidence type="ECO:0000313" key="2">
    <source>
        <dbReference type="Proteomes" id="UP000323963"/>
    </source>
</evidence>
<dbReference type="Proteomes" id="UP000323963">
    <property type="component" value="Segment"/>
</dbReference>
<evidence type="ECO:0008006" key="3">
    <source>
        <dbReference type="Google" id="ProtNLM"/>
    </source>
</evidence>